<keyword evidence="2" id="KW-1185">Reference proteome</keyword>
<reference evidence="1 2" key="1">
    <citation type="submission" date="2014-04" db="EMBL/GenBank/DDBJ databases">
        <authorList>
            <consortium name="International Citrus Genome Consortium"/>
            <person name="Gmitter F."/>
            <person name="Chen C."/>
            <person name="Farmerie W."/>
            <person name="Harkins T."/>
            <person name="Desany B."/>
            <person name="Mohiuddin M."/>
            <person name="Kodira C."/>
            <person name="Borodovsky M."/>
            <person name="Lomsadze A."/>
            <person name="Burns P."/>
            <person name="Jenkins J."/>
            <person name="Prochnik S."/>
            <person name="Shu S."/>
            <person name="Chapman J."/>
            <person name="Pitluck S."/>
            <person name="Schmutz J."/>
            <person name="Rokhsar D."/>
        </authorList>
    </citation>
    <scope>NUCLEOTIDE SEQUENCE</scope>
</reference>
<accession>A0A067E9P5</accession>
<dbReference type="AlphaFoldDB" id="A0A067E9P5"/>
<evidence type="ECO:0000313" key="2">
    <source>
        <dbReference type="Proteomes" id="UP000027120"/>
    </source>
</evidence>
<sequence length="167" mass="18793">EFIDSTKVSMCHGTLQSEWGSAPVTTRKILVHITFWKKTSQKGTHLLLEMVKTYEDKYNRRKYGQKQVEEPQPSCQPLLGSAALFDEVSERSNSNATWVTRFNWPTSSASVATEPHDPSSTRFNVKVMVGTTLLGGAKPLTFLTRPVIFYGGEILEEEKIKIKSDPN</sequence>
<name>A0A067E9P5_CITSI</name>
<evidence type="ECO:0000313" key="1">
    <source>
        <dbReference type="EMBL" id="KDO47616.1"/>
    </source>
</evidence>
<dbReference type="EMBL" id="KK785171">
    <property type="protein sequence ID" value="KDO47616.1"/>
    <property type="molecule type" value="Genomic_DNA"/>
</dbReference>
<gene>
    <name evidence="1" type="ORF">CISIN_1g0481762mg</name>
</gene>
<feature type="non-terminal residue" evidence="1">
    <location>
        <position position="1"/>
    </location>
</feature>
<proteinExistence type="predicted"/>
<organism evidence="1 2">
    <name type="scientific">Citrus sinensis</name>
    <name type="common">Sweet orange</name>
    <name type="synonym">Citrus aurantium var. sinensis</name>
    <dbReference type="NCBI Taxonomy" id="2711"/>
    <lineage>
        <taxon>Eukaryota</taxon>
        <taxon>Viridiplantae</taxon>
        <taxon>Streptophyta</taxon>
        <taxon>Embryophyta</taxon>
        <taxon>Tracheophyta</taxon>
        <taxon>Spermatophyta</taxon>
        <taxon>Magnoliopsida</taxon>
        <taxon>eudicotyledons</taxon>
        <taxon>Gunneridae</taxon>
        <taxon>Pentapetalae</taxon>
        <taxon>rosids</taxon>
        <taxon>malvids</taxon>
        <taxon>Sapindales</taxon>
        <taxon>Rutaceae</taxon>
        <taxon>Aurantioideae</taxon>
        <taxon>Citrus</taxon>
    </lineage>
</organism>
<dbReference type="Proteomes" id="UP000027120">
    <property type="component" value="Unassembled WGS sequence"/>
</dbReference>
<protein>
    <submittedName>
        <fullName evidence="1">Uncharacterized protein</fullName>
    </submittedName>
</protein>